<sequence>MVEAEKPRHYKFWLGCSLVSGLARRVGSDWDNVLWLNVDHGTLGHAVLWTTRWLPHIAQDWIRTWFPGPFLPGTVIIKKLKAEWEEEFDTEIRMYNKLKLIQGQVVPVFYGEIRADGTGALFLSDVGGKHLGAITDGE</sequence>
<gene>
    <name evidence="1" type="ORF">QBC33DRAFT_598781</name>
</gene>
<dbReference type="Proteomes" id="UP001244011">
    <property type="component" value="Unassembled WGS sequence"/>
</dbReference>
<name>A0AAJ0BTQ6_9PEZI</name>
<keyword evidence="2" id="KW-1185">Reference proteome</keyword>
<proteinExistence type="predicted"/>
<dbReference type="RefSeq" id="XP_060279446.1">
    <property type="nucleotide sequence ID" value="XM_060431999.1"/>
</dbReference>
<dbReference type="EMBL" id="MU839029">
    <property type="protein sequence ID" value="KAK1763233.1"/>
    <property type="molecule type" value="Genomic_DNA"/>
</dbReference>
<protein>
    <submittedName>
        <fullName evidence="1">Uncharacterized protein</fullName>
    </submittedName>
</protein>
<evidence type="ECO:0000313" key="1">
    <source>
        <dbReference type="EMBL" id="KAK1763233.1"/>
    </source>
</evidence>
<comment type="caution">
    <text evidence="1">The sequence shown here is derived from an EMBL/GenBank/DDBJ whole genome shotgun (WGS) entry which is preliminary data.</text>
</comment>
<evidence type="ECO:0000313" key="2">
    <source>
        <dbReference type="Proteomes" id="UP001244011"/>
    </source>
</evidence>
<accession>A0AAJ0BTQ6</accession>
<organism evidence="1 2">
    <name type="scientific">Phialemonium atrogriseum</name>
    <dbReference type="NCBI Taxonomy" id="1093897"/>
    <lineage>
        <taxon>Eukaryota</taxon>
        <taxon>Fungi</taxon>
        <taxon>Dikarya</taxon>
        <taxon>Ascomycota</taxon>
        <taxon>Pezizomycotina</taxon>
        <taxon>Sordariomycetes</taxon>
        <taxon>Sordariomycetidae</taxon>
        <taxon>Cephalothecales</taxon>
        <taxon>Cephalothecaceae</taxon>
        <taxon>Phialemonium</taxon>
    </lineage>
</organism>
<dbReference type="AlphaFoldDB" id="A0AAJ0BTQ6"/>
<dbReference type="GeneID" id="85315186"/>
<reference evidence="1" key="1">
    <citation type="submission" date="2023-06" db="EMBL/GenBank/DDBJ databases">
        <title>Genome-scale phylogeny and comparative genomics of the fungal order Sordariales.</title>
        <authorList>
            <consortium name="Lawrence Berkeley National Laboratory"/>
            <person name="Hensen N."/>
            <person name="Bonometti L."/>
            <person name="Westerberg I."/>
            <person name="Brannstrom I.O."/>
            <person name="Guillou S."/>
            <person name="Cros-Aarteil S."/>
            <person name="Calhoun S."/>
            <person name="Haridas S."/>
            <person name="Kuo A."/>
            <person name="Mondo S."/>
            <person name="Pangilinan J."/>
            <person name="Riley R."/>
            <person name="Labutti K."/>
            <person name="Andreopoulos B."/>
            <person name="Lipzen A."/>
            <person name="Chen C."/>
            <person name="Yanf M."/>
            <person name="Daum C."/>
            <person name="Ng V."/>
            <person name="Clum A."/>
            <person name="Steindorff A."/>
            <person name="Ohm R."/>
            <person name="Martin F."/>
            <person name="Silar P."/>
            <person name="Natvig D."/>
            <person name="Lalanne C."/>
            <person name="Gautier V."/>
            <person name="Ament-Velasquez S.L."/>
            <person name="Kruys A."/>
            <person name="Hutchinson M.I."/>
            <person name="Powell A.J."/>
            <person name="Barry K."/>
            <person name="Miller A.N."/>
            <person name="Grigoriev I.V."/>
            <person name="Debuchy R."/>
            <person name="Gladieux P."/>
            <person name="Thoren M.H."/>
            <person name="Johannesson H."/>
        </authorList>
    </citation>
    <scope>NUCLEOTIDE SEQUENCE</scope>
    <source>
        <strain evidence="1">8032-3</strain>
    </source>
</reference>